<gene>
    <name evidence="2" type="ORF">BOA8489_02021</name>
</gene>
<evidence type="ECO:0000313" key="3">
    <source>
        <dbReference type="Proteomes" id="UP000201838"/>
    </source>
</evidence>
<keyword evidence="3" id="KW-1185">Reference proteome</keyword>
<dbReference type="Proteomes" id="UP000201838">
    <property type="component" value="Unassembled WGS sequence"/>
</dbReference>
<feature type="signal peptide" evidence="1">
    <location>
        <begin position="1"/>
        <end position="18"/>
    </location>
</feature>
<feature type="chain" id="PRO_5012759986" description="DUF4148 domain-containing protein" evidence="1">
    <location>
        <begin position="19"/>
        <end position="82"/>
    </location>
</feature>
<name>A0A238IZJ5_9RHOB</name>
<proteinExistence type="predicted"/>
<dbReference type="AlphaFoldDB" id="A0A238IZJ5"/>
<sequence>MKTLLVAALVATTAFAGAASAMTGSKVDVAQDTLVEYGFNVDADTLSAAQVNALNTLSVDTELDGPRTAEGRVLTKIRAILN</sequence>
<evidence type="ECO:0008006" key="4">
    <source>
        <dbReference type="Google" id="ProtNLM"/>
    </source>
</evidence>
<reference evidence="2 3" key="1">
    <citation type="submission" date="2017-05" db="EMBL/GenBank/DDBJ databases">
        <authorList>
            <person name="Song R."/>
            <person name="Chenine A.L."/>
            <person name="Ruprecht R.M."/>
        </authorList>
    </citation>
    <scope>NUCLEOTIDE SEQUENCE [LARGE SCALE GENOMIC DNA]</scope>
    <source>
        <strain evidence="2 3">CECT 8489</strain>
    </source>
</reference>
<evidence type="ECO:0000313" key="2">
    <source>
        <dbReference type="EMBL" id="SMX23908.1"/>
    </source>
</evidence>
<organism evidence="2 3">
    <name type="scientific">Boseongicola aestuarii</name>
    <dbReference type="NCBI Taxonomy" id="1470561"/>
    <lineage>
        <taxon>Bacteria</taxon>
        <taxon>Pseudomonadati</taxon>
        <taxon>Pseudomonadota</taxon>
        <taxon>Alphaproteobacteria</taxon>
        <taxon>Rhodobacterales</taxon>
        <taxon>Paracoccaceae</taxon>
        <taxon>Boseongicola</taxon>
    </lineage>
</organism>
<protein>
    <recommendedName>
        <fullName evidence="4">DUF4148 domain-containing protein</fullName>
    </recommendedName>
</protein>
<keyword evidence="1" id="KW-0732">Signal</keyword>
<dbReference type="EMBL" id="FXXQ01000006">
    <property type="protein sequence ID" value="SMX23908.1"/>
    <property type="molecule type" value="Genomic_DNA"/>
</dbReference>
<accession>A0A238IZJ5</accession>
<dbReference type="RefSeq" id="WP_093973883.1">
    <property type="nucleotide sequence ID" value="NZ_FXXQ01000006.1"/>
</dbReference>
<evidence type="ECO:0000256" key="1">
    <source>
        <dbReference type="SAM" id="SignalP"/>
    </source>
</evidence>